<sequence length="95" mass="10705">MEIQSKNIMIDSLPLSWRISEATPPQIIAPRRPLPIGIASVQCLAGPEKEKEENHNHESEEDASVRRRGEEVNGFGLKPVRLLMNGRDEEAPHEK</sequence>
<keyword evidence="3" id="KW-1185">Reference proteome</keyword>
<protein>
    <submittedName>
        <fullName evidence="2">Alpha-L-fucosidase 2</fullName>
    </submittedName>
</protein>
<evidence type="ECO:0000313" key="3">
    <source>
        <dbReference type="Proteomes" id="UP000634136"/>
    </source>
</evidence>
<organism evidence="2 3">
    <name type="scientific">Senna tora</name>
    <dbReference type="NCBI Taxonomy" id="362788"/>
    <lineage>
        <taxon>Eukaryota</taxon>
        <taxon>Viridiplantae</taxon>
        <taxon>Streptophyta</taxon>
        <taxon>Embryophyta</taxon>
        <taxon>Tracheophyta</taxon>
        <taxon>Spermatophyta</taxon>
        <taxon>Magnoliopsida</taxon>
        <taxon>eudicotyledons</taxon>
        <taxon>Gunneridae</taxon>
        <taxon>Pentapetalae</taxon>
        <taxon>rosids</taxon>
        <taxon>fabids</taxon>
        <taxon>Fabales</taxon>
        <taxon>Fabaceae</taxon>
        <taxon>Caesalpinioideae</taxon>
        <taxon>Cassia clade</taxon>
        <taxon>Senna</taxon>
    </lineage>
</organism>
<dbReference type="Proteomes" id="UP000634136">
    <property type="component" value="Unassembled WGS sequence"/>
</dbReference>
<evidence type="ECO:0000256" key="1">
    <source>
        <dbReference type="SAM" id="MobiDB-lite"/>
    </source>
</evidence>
<proteinExistence type="predicted"/>
<dbReference type="EMBL" id="JAAIUW010000010">
    <property type="protein sequence ID" value="KAF7811040.1"/>
    <property type="molecule type" value="Genomic_DNA"/>
</dbReference>
<evidence type="ECO:0000313" key="2">
    <source>
        <dbReference type="EMBL" id="KAF7811040.1"/>
    </source>
</evidence>
<feature type="compositionally biased region" description="Basic and acidic residues" evidence="1">
    <location>
        <begin position="86"/>
        <end position="95"/>
    </location>
</feature>
<gene>
    <name evidence="2" type="ORF">G2W53_032016</name>
</gene>
<name>A0A834W5Y1_9FABA</name>
<reference evidence="2" key="1">
    <citation type="submission" date="2020-09" db="EMBL/GenBank/DDBJ databases">
        <title>Genome-Enabled Discovery of Anthraquinone Biosynthesis in Senna tora.</title>
        <authorList>
            <person name="Kang S.-H."/>
            <person name="Pandey R.P."/>
            <person name="Lee C.-M."/>
            <person name="Sim J.-S."/>
            <person name="Jeong J.-T."/>
            <person name="Choi B.-S."/>
            <person name="Jung M."/>
            <person name="Ginzburg D."/>
            <person name="Zhao K."/>
            <person name="Won S.Y."/>
            <person name="Oh T.-J."/>
            <person name="Yu Y."/>
            <person name="Kim N.-H."/>
            <person name="Lee O.R."/>
            <person name="Lee T.-H."/>
            <person name="Bashyal P."/>
            <person name="Kim T.-S."/>
            <person name="Lee W.-H."/>
            <person name="Kawkins C."/>
            <person name="Kim C.-K."/>
            <person name="Kim J.S."/>
            <person name="Ahn B.O."/>
            <person name="Rhee S.Y."/>
            <person name="Sohng J.K."/>
        </authorList>
    </citation>
    <scope>NUCLEOTIDE SEQUENCE</scope>
    <source>
        <tissue evidence="2">Leaf</tissue>
    </source>
</reference>
<feature type="compositionally biased region" description="Basic and acidic residues" evidence="1">
    <location>
        <begin position="47"/>
        <end position="71"/>
    </location>
</feature>
<feature type="region of interest" description="Disordered" evidence="1">
    <location>
        <begin position="46"/>
        <end position="95"/>
    </location>
</feature>
<dbReference type="AlphaFoldDB" id="A0A834W5Y1"/>
<accession>A0A834W5Y1</accession>
<comment type="caution">
    <text evidence="2">The sequence shown here is derived from an EMBL/GenBank/DDBJ whole genome shotgun (WGS) entry which is preliminary data.</text>
</comment>